<protein>
    <submittedName>
        <fullName evidence="4">Protein transporter SEC9</fullName>
    </submittedName>
</protein>
<feature type="domain" description="T-SNARE coiled-coil homology" evidence="3">
    <location>
        <begin position="296"/>
        <end position="358"/>
    </location>
</feature>
<reference evidence="4" key="1">
    <citation type="submission" date="2020-11" db="EMBL/GenBank/DDBJ databases">
        <authorList>
            <consortium name="DOE Joint Genome Institute"/>
            <person name="Ahrendt S."/>
            <person name="Riley R."/>
            <person name="Andreopoulos W."/>
            <person name="Labutti K."/>
            <person name="Pangilinan J."/>
            <person name="Ruiz-Duenas F.J."/>
            <person name="Barrasa J.M."/>
            <person name="Sanchez-Garcia M."/>
            <person name="Camarero S."/>
            <person name="Miyauchi S."/>
            <person name="Serrano A."/>
            <person name="Linde D."/>
            <person name="Babiker R."/>
            <person name="Drula E."/>
            <person name="Ayuso-Fernandez I."/>
            <person name="Pacheco R."/>
            <person name="Padilla G."/>
            <person name="Ferreira P."/>
            <person name="Barriuso J."/>
            <person name="Kellner H."/>
            <person name="Castanera R."/>
            <person name="Alfaro M."/>
            <person name="Ramirez L."/>
            <person name="Pisabarro A.G."/>
            <person name="Kuo A."/>
            <person name="Tritt A."/>
            <person name="Lipzen A."/>
            <person name="He G."/>
            <person name="Yan M."/>
            <person name="Ng V."/>
            <person name="Cullen D."/>
            <person name="Martin F."/>
            <person name="Rosso M.-N."/>
            <person name="Henrissat B."/>
            <person name="Hibbett D."/>
            <person name="Martinez A.T."/>
            <person name="Grigoriev I.V."/>
        </authorList>
    </citation>
    <scope>NUCLEOTIDE SEQUENCE</scope>
    <source>
        <strain evidence="4">ATCC 90797</strain>
    </source>
</reference>
<dbReference type="EMBL" id="MU154664">
    <property type="protein sequence ID" value="KAF9489660.1"/>
    <property type="molecule type" value="Genomic_DNA"/>
</dbReference>
<feature type="region of interest" description="Disordered" evidence="2">
    <location>
        <begin position="167"/>
        <end position="202"/>
    </location>
</feature>
<dbReference type="SUPFAM" id="SSF58038">
    <property type="entry name" value="SNARE fusion complex"/>
    <property type="match status" value="2"/>
</dbReference>
<dbReference type="PANTHER" id="PTHR19305:SF9">
    <property type="entry name" value="SYNAPTOSOMAL-ASSOCIATED PROTEIN 29"/>
    <property type="match status" value="1"/>
</dbReference>
<dbReference type="AlphaFoldDB" id="A0A9P5ZN48"/>
<dbReference type="OrthoDB" id="18679at2759"/>
<dbReference type="SMART" id="SM00397">
    <property type="entry name" value="t_SNARE"/>
    <property type="match status" value="2"/>
</dbReference>
<feature type="compositionally biased region" description="Polar residues" evidence="2">
    <location>
        <begin position="21"/>
        <end position="30"/>
    </location>
</feature>
<feature type="compositionally biased region" description="Polar residues" evidence="2">
    <location>
        <begin position="1"/>
        <end position="10"/>
    </location>
</feature>
<feature type="region of interest" description="Disordered" evidence="2">
    <location>
        <begin position="260"/>
        <end position="301"/>
    </location>
</feature>
<evidence type="ECO:0000313" key="4">
    <source>
        <dbReference type="EMBL" id="KAF9489660.1"/>
    </source>
</evidence>
<evidence type="ECO:0000256" key="2">
    <source>
        <dbReference type="SAM" id="MobiDB-lite"/>
    </source>
</evidence>
<dbReference type="CDD" id="cd15857">
    <property type="entry name" value="SNARE_SEC9C"/>
    <property type="match status" value="1"/>
</dbReference>
<name>A0A9P5ZN48_PLEER</name>
<dbReference type="GO" id="GO:0006906">
    <property type="term" value="P:vesicle fusion"/>
    <property type="evidence" value="ECO:0007669"/>
    <property type="project" value="TreeGrafter"/>
</dbReference>
<comment type="similarity">
    <text evidence="1">Belongs to the SNAP-25 family.</text>
</comment>
<organism evidence="4 5">
    <name type="scientific">Pleurotus eryngii</name>
    <name type="common">Boletus of the steppes</name>
    <dbReference type="NCBI Taxonomy" id="5323"/>
    <lineage>
        <taxon>Eukaryota</taxon>
        <taxon>Fungi</taxon>
        <taxon>Dikarya</taxon>
        <taxon>Basidiomycota</taxon>
        <taxon>Agaricomycotina</taxon>
        <taxon>Agaricomycetes</taxon>
        <taxon>Agaricomycetidae</taxon>
        <taxon>Agaricales</taxon>
        <taxon>Pleurotineae</taxon>
        <taxon>Pleurotaceae</taxon>
        <taxon>Pleurotus</taxon>
    </lineage>
</organism>
<evidence type="ECO:0000256" key="1">
    <source>
        <dbReference type="ARBA" id="ARBA00009480"/>
    </source>
</evidence>
<dbReference type="InterPro" id="IPR000727">
    <property type="entry name" value="T_SNARE_dom"/>
</dbReference>
<accession>A0A9P5ZN48</accession>
<feature type="compositionally biased region" description="Basic and acidic residues" evidence="2">
    <location>
        <begin position="263"/>
        <end position="289"/>
    </location>
</feature>
<dbReference type="Proteomes" id="UP000807025">
    <property type="component" value="Unassembled WGS sequence"/>
</dbReference>
<dbReference type="GO" id="GO:0005484">
    <property type="term" value="F:SNAP receptor activity"/>
    <property type="evidence" value="ECO:0007669"/>
    <property type="project" value="TreeGrafter"/>
</dbReference>
<dbReference type="PROSITE" id="PS50192">
    <property type="entry name" value="T_SNARE"/>
    <property type="match status" value="1"/>
</dbReference>
<gene>
    <name evidence="4" type="ORF">BDN71DRAFT_291524</name>
</gene>
<dbReference type="GO" id="GO:0006887">
    <property type="term" value="P:exocytosis"/>
    <property type="evidence" value="ECO:0007669"/>
    <property type="project" value="TreeGrafter"/>
</dbReference>
<comment type="caution">
    <text evidence="4">The sequence shown here is derived from an EMBL/GenBank/DDBJ whole genome shotgun (WGS) entry which is preliminary data.</text>
</comment>
<feature type="compositionally biased region" description="Basic and acidic residues" evidence="2">
    <location>
        <begin position="175"/>
        <end position="202"/>
    </location>
</feature>
<dbReference type="PANTHER" id="PTHR19305">
    <property type="entry name" value="SYNAPTOSOMAL ASSOCIATED PROTEIN"/>
    <property type="match status" value="1"/>
</dbReference>
<feature type="region of interest" description="Disordered" evidence="2">
    <location>
        <begin position="1"/>
        <end position="134"/>
    </location>
</feature>
<evidence type="ECO:0000259" key="3">
    <source>
        <dbReference type="PROSITE" id="PS50192"/>
    </source>
</evidence>
<keyword evidence="5" id="KW-1185">Reference proteome</keyword>
<dbReference type="CDD" id="cd15886">
    <property type="entry name" value="SNARE_SEC9N"/>
    <property type="match status" value="1"/>
</dbReference>
<dbReference type="GO" id="GO:0019905">
    <property type="term" value="F:syntaxin binding"/>
    <property type="evidence" value="ECO:0007669"/>
    <property type="project" value="TreeGrafter"/>
</dbReference>
<proteinExistence type="inferred from homology"/>
<dbReference type="GO" id="GO:0005886">
    <property type="term" value="C:plasma membrane"/>
    <property type="evidence" value="ECO:0007669"/>
    <property type="project" value="TreeGrafter"/>
</dbReference>
<sequence length="359" mass="40625">MSFFKRNNSKPLIPPVESDSLKSGGNSTSPRPYRSSAATYIPSRDGDQYSAPYRSSPAPAPPSNDQPTSLQDRYSRNRGVGDAYSRGEGNLDQDRNELFSGYNPEKQGSGRFFDGPPRSGRGTPPPGEENDEDVEGIKQQTRFVKQESVASTRNALRLAREAEETARNTLTRLGDQSEKLANTERHLDVAKGHSQRADDRTDELKQLNRSIFRPVITFNKDAKRAAQEAKVQARYDEEREEREKGMMDIRETQNRIGQAATYGREEGGSRFKTSEQLASRKEQQKRYKFESTASDDEMEDELDDNLDEISDMTKRLKALGTAMGQELDNQNSRIERIEGKTVGLDSRIFRNTERLKKIK</sequence>
<dbReference type="GO" id="GO:0031201">
    <property type="term" value="C:SNARE complex"/>
    <property type="evidence" value="ECO:0007669"/>
    <property type="project" value="TreeGrafter"/>
</dbReference>
<evidence type="ECO:0000313" key="5">
    <source>
        <dbReference type="Proteomes" id="UP000807025"/>
    </source>
</evidence>
<dbReference type="Gene3D" id="1.20.5.110">
    <property type="match status" value="2"/>
</dbReference>